<dbReference type="SUPFAM" id="SSF52540">
    <property type="entry name" value="P-loop containing nucleoside triphosphate hydrolases"/>
    <property type="match status" value="1"/>
</dbReference>
<accession>A0AAV8W6R7</accession>
<dbReference type="Pfam" id="PF00685">
    <property type="entry name" value="Sulfotransfer_1"/>
    <property type="match status" value="1"/>
</dbReference>
<feature type="signal peptide" evidence="1">
    <location>
        <begin position="1"/>
        <end position="26"/>
    </location>
</feature>
<dbReference type="InterPro" id="IPR027417">
    <property type="entry name" value="P-loop_NTPase"/>
</dbReference>
<evidence type="ECO:0000313" key="4">
    <source>
        <dbReference type="Proteomes" id="UP001159042"/>
    </source>
</evidence>
<dbReference type="Proteomes" id="UP001159042">
    <property type="component" value="Unassembled WGS sequence"/>
</dbReference>
<name>A0AAV8W6R7_9CUCU</name>
<dbReference type="GO" id="GO:0006790">
    <property type="term" value="P:sulfur compound metabolic process"/>
    <property type="evidence" value="ECO:0007669"/>
    <property type="project" value="TreeGrafter"/>
</dbReference>
<keyword evidence="1" id="KW-0732">Signal</keyword>
<feature type="domain" description="Sulfotransferase" evidence="2">
    <location>
        <begin position="102"/>
        <end position="333"/>
    </location>
</feature>
<evidence type="ECO:0000256" key="1">
    <source>
        <dbReference type="SAM" id="SignalP"/>
    </source>
</evidence>
<dbReference type="EMBL" id="JANEYG010000008">
    <property type="protein sequence ID" value="KAJ8921846.1"/>
    <property type="molecule type" value="Genomic_DNA"/>
</dbReference>
<protein>
    <recommendedName>
        <fullName evidence="2">Sulfotransferase domain-containing protein</fullName>
    </recommendedName>
</protein>
<dbReference type="GO" id="GO:0006044">
    <property type="term" value="P:N-acetylglucosamine metabolic process"/>
    <property type="evidence" value="ECO:0007669"/>
    <property type="project" value="TreeGrafter"/>
</dbReference>
<gene>
    <name evidence="3" type="ORF">NQ315_008478</name>
</gene>
<evidence type="ECO:0000259" key="2">
    <source>
        <dbReference type="Pfam" id="PF00685"/>
    </source>
</evidence>
<sequence length="396" mass="46201">MVRKNEIFGIAVVAILCLLLIGFSQKDTPNYHNRPARYQQLLDLEETFRISNNSATVPTPSIQDVISQQRNIILQELEDYKFPVGDNLEDYTLVTGGQPLRTVIITTWRSGSTFLGDVVNAVPGNYYHYEPLLDYGIMQIRGAPHSESALRTLKSLLNCDYTNLHKYLEFGMDHVYLFTHNTRLWNQCEVYQQYCWNATFLNDFCKLFPFQSMKTVRLRLWLAETLLNDEELNVKVVLLVRDPRGTIQSRKHRDWCPGEPDCDQPNNLCADMVSDYSAAIQLKKRYPERFRAMRYEDLSLNPYDTIRDLFDFLGLYFHNNVVRFLDSHTRVNVGGVSSTFRDSRSAPFHWKMDLNYTEVQFIEENCDEAMKLWGYVRSKNSSTLRDLNPLTSFEIN</sequence>
<dbReference type="InterPro" id="IPR000863">
    <property type="entry name" value="Sulfotransferase_dom"/>
</dbReference>
<reference evidence="3 4" key="1">
    <citation type="journal article" date="2023" name="Insect Mol. Biol.">
        <title>Genome sequencing provides insights into the evolution of gene families encoding plant cell wall-degrading enzymes in longhorned beetles.</title>
        <authorList>
            <person name="Shin N.R."/>
            <person name="Okamura Y."/>
            <person name="Kirsch R."/>
            <person name="Pauchet Y."/>
        </authorList>
    </citation>
    <scope>NUCLEOTIDE SEQUENCE [LARGE SCALE GENOMIC DNA]</scope>
    <source>
        <strain evidence="3">EAD_L_NR</strain>
    </source>
</reference>
<feature type="chain" id="PRO_5043742855" description="Sulfotransferase domain-containing protein" evidence="1">
    <location>
        <begin position="27"/>
        <end position="396"/>
    </location>
</feature>
<keyword evidence="4" id="KW-1185">Reference proteome</keyword>
<dbReference type="AlphaFoldDB" id="A0AAV8W6R7"/>
<proteinExistence type="predicted"/>
<dbReference type="Gene3D" id="3.40.50.300">
    <property type="entry name" value="P-loop containing nucleotide triphosphate hydrolases"/>
    <property type="match status" value="1"/>
</dbReference>
<dbReference type="PANTHER" id="PTHR10704">
    <property type="entry name" value="CARBOHYDRATE SULFOTRANSFERASE"/>
    <property type="match status" value="1"/>
</dbReference>
<organism evidence="3 4">
    <name type="scientific">Exocentrus adspersus</name>
    <dbReference type="NCBI Taxonomy" id="1586481"/>
    <lineage>
        <taxon>Eukaryota</taxon>
        <taxon>Metazoa</taxon>
        <taxon>Ecdysozoa</taxon>
        <taxon>Arthropoda</taxon>
        <taxon>Hexapoda</taxon>
        <taxon>Insecta</taxon>
        <taxon>Pterygota</taxon>
        <taxon>Neoptera</taxon>
        <taxon>Endopterygota</taxon>
        <taxon>Coleoptera</taxon>
        <taxon>Polyphaga</taxon>
        <taxon>Cucujiformia</taxon>
        <taxon>Chrysomeloidea</taxon>
        <taxon>Cerambycidae</taxon>
        <taxon>Lamiinae</taxon>
        <taxon>Acanthocinini</taxon>
        <taxon>Exocentrus</taxon>
    </lineage>
</organism>
<dbReference type="PANTHER" id="PTHR10704:SF44">
    <property type="entry name" value="LD35051P-RELATED"/>
    <property type="match status" value="1"/>
</dbReference>
<dbReference type="GO" id="GO:0001517">
    <property type="term" value="F:N-acetylglucosamine 6-O-sulfotransferase activity"/>
    <property type="evidence" value="ECO:0007669"/>
    <property type="project" value="TreeGrafter"/>
</dbReference>
<dbReference type="InterPro" id="IPR051135">
    <property type="entry name" value="Gal/GlcNAc/GalNAc_ST"/>
</dbReference>
<dbReference type="FunFam" id="3.40.50.300:FF:001931">
    <property type="entry name" value="Blast:Carbohydrate sulfotransferase 4"/>
    <property type="match status" value="1"/>
</dbReference>
<comment type="caution">
    <text evidence="3">The sequence shown here is derived from an EMBL/GenBank/DDBJ whole genome shotgun (WGS) entry which is preliminary data.</text>
</comment>
<evidence type="ECO:0000313" key="3">
    <source>
        <dbReference type="EMBL" id="KAJ8921846.1"/>
    </source>
</evidence>